<keyword evidence="2" id="KW-0808">Transferase</keyword>
<dbReference type="GO" id="GO:0008168">
    <property type="term" value="F:methyltransferase activity"/>
    <property type="evidence" value="ECO:0007669"/>
    <property type="project" value="UniProtKB-KW"/>
</dbReference>
<keyword evidence="3" id="KW-1185">Reference proteome</keyword>
<dbReference type="Proteomes" id="UP001500064">
    <property type="component" value="Unassembled WGS sequence"/>
</dbReference>
<feature type="region of interest" description="Disordered" evidence="1">
    <location>
        <begin position="1"/>
        <end position="24"/>
    </location>
</feature>
<protein>
    <submittedName>
        <fullName evidence="2">SAM-dependent methyltransferase</fullName>
    </submittedName>
</protein>
<reference evidence="3" key="1">
    <citation type="journal article" date="2019" name="Int. J. Syst. Evol. Microbiol.">
        <title>The Global Catalogue of Microorganisms (GCM) 10K type strain sequencing project: providing services to taxonomists for standard genome sequencing and annotation.</title>
        <authorList>
            <consortium name="The Broad Institute Genomics Platform"/>
            <consortium name="The Broad Institute Genome Sequencing Center for Infectious Disease"/>
            <person name="Wu L."/>
            <person name="Ma J."/>
        </authorList>
    </citation>
    <scope>NUCLEOTIDE SEQUENCE [LARGE SCALE GENOMIC DNA]</scope>
    <source>
        <strain evidence="3">JCM 13929</strain>
    </source>
</reference>
<evidence type="ECO:0000256" key="1">
    <source>
        <dbReference type="SAM" id="MobiDB-lite"/>
    </source>
</evidence>
<name>A0ABP4QIY4_9ACTN</name>
<accession>A0ABP4QIY4</accession>
<dbReference type="PIRSF" id="PIRSF017393">
    <property type="entry name" value="MTase_SAV2177"/>
    <property type="match status" value="1"/>
</dbReference>
<dbReference type="EMBL" id="BAAAMU010000003">
    <property type="protein sequence ID" value="GAA1613046.1"/>
    <property type="molecule type" value="Genomic_DNA"/>
</dbReference>
<dbReference type="Pfam" id="PF04672">
    <property type="entry name" value="Methyltransf_19"/>
    <property type="match status" value="1"/>
</dbReference>
<dbReference type="Gene3D" id="3.40.50.150">
    <property type="entry name" value="Vaccinia Virus protein VP39"/>
    <property type="match status" value="1"/>
</dbReference>
<evidence type="ECO:0000313" key="2">
    <source>
        <dbReference type="EMBL" id="GAA1613046.1"/>
    </source>
</evidence>
<sequence length="285" mass="30912">MASHDASDEVPTSAGPGDMFSRPSKARVYDDLTGGRDNVLGDREVASALEKTSSQIRVAARANLEFASRASRFVAEQGVEQFLNLGCGLPPSKGEATYTTVSRCLDDPRVLYVDSDPHVAVHARALLDVDDRTGFVDADVRDVDAVLSDKKAQRLLDPGRPVCIIATAVMHFIAPSDDPRGILSRYMEHFTAGGYLVFSYARDDLLSAQERAQMLADYTAGDVYPLPLDTIREQFLAGLELVEPGLVEASTWRPDDPIELDVGRAHFVAAVATFPARGDDTEAAR</sequence>
<dbReference type="SUPFAM" id="SSF53335">
    <property type="entry name" value="S-adenosyl-L-methionine-dependent methyltransferases"/>
    <property type="match status" value="1"/>
</dbReference>
<proteinExistence type="predicted"/>
<evidence type="ECO:0000313" key="3">
    <source>
        <dbReference type="Proteomes" id="UP001500064"/>
    </source>
</evidence>
<dbReference type="InterPro" id="IPR029063">
    <property type="entry name" value="SAM-dependent_MTases_sf"/>
</dbReference>
<gene>
    <name evidence="2" type="ORF">GCM10009733_006380</name>
</gene>
<organism evidence="2 3">
    <name type="scientific">Nonomuraea maheshkhaliensis</name>
    <dbReference type="NCBI Taxonomy" id="419590"/>
    <lineage>
        <taxon>Bacteria</taxon>
        <taxon>Bacillati</taxon>
        <taxon>Actinomycetota</taxon>
        <taxon>Actinomycetes</taxon>
        <taxon>Streptosporangiales</taxon>
        <taxon>Streptosporangiaceae</taxon>
        <taxon>Nonomuraea</taxon>
    </lineage>
</organism>
<keyword evidence="2" id="KW-0489">Methyltransferase</keyword>
<dbReference type="InterPro" id="IPR006764">
    <property type="entry name" value="SAM_dep_MeTrfase_SAV2177_type"/>
</dbReference>
<comment type="caution">
    <text evidence="2">The sequence shown here is derived from an EMBL/GenBank/DDBJ whole genome shotgun (WGS) entry which is preliminary data.</text>
</comment>
<dbReference type="GO" id="GO:0032259">
    <property type="term" value="P:methylation"/>
    <property type="evidence" value="ECO:0007669"/>
    <property type="project" value="UniProtKB-KW"/>
</dbReference>